<dbReference type="NCBIfam" id="TIGR02248">
    <property type="entry name" value="mutH_TIGR"/>
    <property type="match status" value="1"/>
</dbReference>
<evidence type="ECO:0000256" key="6">
    <source>
        <dbReference type="ARBA" id="ARBA00023204"/>
    </source>
</evidence>
<keyword evidence="2 7" id="KW-0540">Nuclease</keyword>
<evidence type="ECO:0000256" key="7">
    <source>
        <dbReference type="HAMAP-Rule" id="MF_00759"/>
    </source>
</evidence>
<dbReference type="GO" id="GO:0006298">
    <property type="term" value="P:mismatch repair"/>
    <property type="evidence" value="ECO:0007669"/>
    <property type="project" value="UniProtKB-UniRule"/>
</dbReference>
<gene>
    <name evidence="7" type="primary">mutH</name>
    <name evidence="9" type="ORF">CWE06_08520</name>
</gene>
<dbReference type="OrthoDB" id="5634909at2"/>
<dbReference type="InterPro" id="IPR011335">
    <property type="entry name" value="Restrct_endonuc-II-like"/>
</dbReference>
<comment type="similarity">
    <text evidence="7">Belongs to the MutH family.</text>
</comment>
<dbReference type="GO" id="GO:0005737">
    <property type="term" value="C:cytoplasm"/>
    <property type="evidence" value="ECO:0007669"/>
    <property type="project" value="UniProtKB-SubCell"/>
</dbReference>
<keyword evidence="1 7" id="KW-0963">Cytoplasm</keyword>
<dbReference type="InterPro" id="IPR004230">
    <property type="entry name" value="DNA_mismatch_repair_MutH"/>
</dbReference>
<name>A0A432VT32_9GAMM</name>
<evidence type="ECO:0000313" key="9">
    <source>
        <dbReference type="EMBL" id="RUO19564.1"/>
    </source>
</evidence>
<protein>
    <recommendedName>
        <fullName evidence="7">DNA mismatch repair protein MutH</fullName>
    </recommendedName>
    <alternativeName>
        <fullName evidence="7">Methyl-directed mismatch repair protein</fullName>
    </alternativeName>
</protein>
<dbReference type="SMART" id="SM00927">
    <property type="entry name" value="MutH"/>
    <property type="match status" value="1"/>
</dbReference>
<keyword evidence="10" id="KW-1185">Reference proteome</keyword>
<keyword evidence="6 7" id="KW-0234">DNA repair</keyword>
<dbReference type="NCBIfam" id="NF003458">
    <property type="entry name" value="PRK05070.1"/>
    <property type="match status" value="1"/>
</dbReference>
<evidence type="ECO:0000256" key="5">
    <source>
        <dbReference type="ARBA" id="ARBA00022801"/>
    </source>
</evidence>
<organism evidence="9 10">
    <name type="scientific">Aliidiomarina haloalkalitolerans</name>
    <dbReference type="NCBI Taxonomy" id="859059"/>
    <lineage>
        <taxon>Bacteria</taxon>
        <taxon>Pseudomonadati</taxon>
        <taxon>Pseudomonadota</taxon>
        <taxon>Gammaproteobacteria</taxon>
        <taxon>Alteromonadales</taxon>
        <taxon>Idiomarinaceae</taxon>
        <taxon>Aliidiomarina</taxon>
    </lineage>
</organism>
<evidence type="ECO:0000256" key="4">
    <source>
        <dbReference type="ARBA" id="ARBA00022763"/>
    </source>
</evidence>
<dbReference type="CDD" id="cd00583">
    <property type="entry name" value="MutH-like"/>
    <property type="match status" value="1"/>
</dbReference>
<feature type="domain" description="DNA mismatch repair MutH/Type II restriction enzyme Sau3AI" evidence="8">
    <location>
        <begin position="42"/>
        <end position="140"/>
    </location>
</feature>
<keyword evidence="4 7" id="KW-0227">DNA damage</keyword>
<dbReference type="GO" id="GO:0006304">
    <property type="term" value="P:DNA modification"/>
    <property type="evidence" value="ECO:0007669"/>
    <property type="project" value="InterPro"/>
</dbReference>
<evidence type="ECO:0000313" key="10">
    <source>
        <dbReference type="Proteomes" id="UP000288212"/>
    </source>
</evidence>
<dbReference type="GO" id="GO:0003677">
    <property type="term" value="F:DNA binding"/>
    <property type="evidence" value="ECO:0007669"/>
    <property type="project" value="InterPro"/>
</dbReference>
<reference evidence="9 10" key="1">
    <citation type="journal article" date="2011" name="Front. Microbiol.">
        <title>Genomic signatures of strain selection and enhancement in Bacillus atrophaeus var. globigii, a historical biowarfare simulant.</title>
        <authorList>
            <person name="Gibbons H.S."/>
            <person name="Broomall S.M."/>
            <person name="McNew L.A."/>
            <person name="Daligault H."/>
            <person name="Chapman C."/>
            <person name="Bruce D."/>
            <person name="Karavis M."/>
            <person name="Krepps M."/>
            <person name="McGregor P.A."/>
            <person name="Hong C."/>
            <person name="Park K.H."/>
            <person name="Akmal A."/>
            <person name="Feldman A."/>
            <person name="Lin J.S."/>
            <person name="Chang W.E."/>
            <person name="Higgs B.W."/>
            <person name="Demirev P."/>
            <person name="Lindquist J."/>
            <person name="Liem A."/>
            <person name="Fochler E."/>
            <person name="Read T.D."/>
            <person name="Tapia R."/>
            <person name="Johnson S."/>
            <person name="Bishop-Lilly K.A."/>
            <person name="Detter C."/>
            <person name="Han C."/>
            <person name="Sozhamannan S."/>
            <person name="Rosenzweig C.N."/>
            <person name="Skowronski E.W."/>
        </authorList>
    </citation>
    <scope>NUCLEOTIDE SEQUENCE [LARGE SCALE GENOMIC DNA]</scope>
    <source>
        <strain evidence="9 10">AK5</strain>
    </source>
</reference>
<evidence type="ECO:0000256" key="3">
    <source>
        <dbReference type="ARBA" id="ARBA00022759"/>
    </source>
</evidence>
<sequence>MQRADQLIGQSFGDLARYAGVEVPTSMRHAKGWAGQLIELYLGATAGSKQQQDFPTLGVELKTIPVSPDAKPLETTYVCITPLLGLNGVTWQQSNVRNKLQQVLWIPVDGRREIPIAERTVGIPILWQPSPEEDQLLRQDWEEISEQIILGQVESLTARFGTALQLRPKAADGSRLTDAVGTHGELIKTRPRGYYLRKEFTQQILLQGLQQRLQAGLTF</sequence>
<keyword evidence="5 7" id="KW-0378">Hydrolase</keyword>
<dbReference type="Gene3D" id="3.40.600.10">
    <property type="entry name" value="DNA mismatch repair MutH/Restriction endonuclease, type II"/>
    <property type="match status" value="1"/>
</dbReference>
<dbReference type="Pfam" id="PF02976">
    <property type="entry name" value="MutH"/>
    <property type="match status" value="1"/>
</dbReference>
<dbReference type="InterPro" id="IPR011337">
    <property type="entry name" value="DNA_rep_MutH/RE_typeII_Sau3AI"/>
</dbReference>
<dbReference type="HAMAP" id="MF_00759">
    <property type="entry name" value="MutH"/>
    <property type="match status" value="1"/>
</dbReference>
<dbReference type="EMBL" id="PIPI01000005">
    <property type="protein sequence ID" value="RUO19564.1"/>
    <property type="molecule type" value="Genomic_DNA"/>
</dbReference>
<comment type="subcellular location">
    <subcellularLocation>
        <location evidence="7">Cytoplasm</location>
    </subcellularLocation>
</comment>
<comment type="function">
    <text evidence="7">Sequence-specific endonuclease that cleaves unmethylated GATC sequences. It is involved in DNA mismatch repair.</text>
</comment>
<dbReference type="AlphaFoldDB" id="A0A432VT32"/>
<evidence type="ECO:0000259" key="8">
    <source>
        <dbReference type="SMART" id="SM00927"/>
    </source>
</evidence>
<keyword evidence="3 7" id="KW-0255">Endonuclease</keyword>
<dbReference type="InterPro" id="IPR037057">
    <property type="entry name" value="DNA_rep_MutH/T2_RE_sf"/>
</dbReference>
<dbReference type="GO" id="GO:0004519">
    <property type="term" value="F:endonuclease activity"/>
    <property type="evidence" value="ECO:0007669"/>
    <property type="project" value="UniProtKB-UniRule"/>
</dbReference>
<evidence type="ECO:0000256" key="1">
    <source>
        <dbReference type="ARBA" id="ARBA00022490"/>
    </source>
</evidence>
<dbReference type="GO" id="GO:0016787">
    <property type="term" value="F:hydrolase activity"/>
    <property type="evidence" value="ECO:0007669"/>
    <property type="project" value="UniProtKB-KW"/>
</dbReference>
<dbReference type="Proteomes" id="UP000288212">
    <property type="component" value="Unassembled WGS sequence"/>
</dbReference>
<proteinExistence type="inferred from homology"/>
<dbReference type="SUPFAM" id="SSF52980">
    <property type="entry name" value="Restriction endonuclease-like"/>
    <property type="match status" value="1"/>
</dbReference>
<comment type="caution">
    <text evidence="9">The sequence shown here is derived from an EMBL/GenBank/DDBJ whole genome shotgun (WGS) entry which is preliminary data.</text>
</comment>
<evidence type="ECO:0000256" key="2">
    <source>
        <dbReference type="ARBA" id="ARBA00022722"/>
    </source>
</evidence>
<accession>A0A432VT32</accession>